<feature type="repeat" description="ANK" evidence="3">
    <location>
        <begin position="137"/>
        <end position="169"/>
    </location>
</feature>
<accession>A0A165ES91</accession>
<dbReference type="GO" id="GO:0005737">
    <property type="term" value="C:cytoplasm"/>
    <property type="evidence" value="ECO:0007669"/>
    <property type="project" value="TreeGrafter"/>
</dbReference>
<feature type="region of interest" description="Disordered" evidence="4">
    <location>
        <begin position="431"/>
        <end position="463"/>
    </location>
</feature>
<keyword evidence="1" id="KW-0677">Repeat</keyword>
<feature type="region of interest" description="Disordered" evidence="4">
    <location>
        <begin position="715"/>
        <end position="740"/>
    </location>
</feature>
<evidence type="ECO:0000256" key="1">
    <source>
        <dbReference type="ARBA" id="ARBA00022737"/>
    </source>
</evidence>
<feature type="compositionally biased region" description="Basic and acidic residues" evidence="4">
    <location>
        <begin position="566"/>
        <end position="588"/>
    </location>
</feature>
<dbReference type="PANTHER" id="PTHR24198">
    <property type="entry name" value="ANKYRIN REPEAT AND PROTEIN KINASE DOMAIN-CONTAINING PROTEIN"/>
    <property type="match status" value="1"/>
</dbReference>
<evidence type="ECO:0000256" key="4">
    <source>
        <dbReference type="SAM" id="MobiDB-lite"/>
    </source>
</evidence>
<dbReference type="Gene3D" id="1.25.40.20">
    <property type="entry name" value="Ankyrin repeat-containing domain"/>
    <property type="match status" value="2"/>
</dbReference>
<dbReference type="PROSITE" id="PS50297">
    <property type="entry name" value="ANK_REP_REGION"/>
    <property type="match status" value="1"/>
</dbReference>
<dbReference type="SMART" id="SM00248">
    <property type="entry name" value="ANK"/>
    <property type="match status" value="5"/>
</dbReference>
<dbReference type="Proteomes" id="UP000076871">
    <property type="component" value="Unassembled WGS sequence"/>
</dbReference>
<dbReference type="InParanoid" id="A0A165ES91"/>
<dbReference type="SUPFAM" id="SSF48403">
    <property type="entry name" value="Ankyrin repeat"/>
    <property type="match status" value="1"/>
</dbReference>
<dbReference type="GeneID" id="63822688"/>
<keyword evidence="6" id="KW-1185">Reference proteome</keyword>
<dbReference type="Pfam" id="PF12796">
    <property type="entry name" value="Ank_2"/>
    <property type="match status" value="1"/>
</dbReference>
<evidence type="ECO:0000313" key="5">
    <source>
        <dbReference type="EMBL" id="KZT07658.1"/>
    </source>
</evidence>
<reference evidence="5 6" key="1">
    <citation type="journal article" date="2016" name="Mol. Biol. Evol.">
        <title>Comparative Genomics of Early-Diverging Mushroom-Forming Fungi Provides Insights into the Origins of Lignocellulose Decay Capabilities.</title>
        <authorList>
            <person name="Nagy L.G."/>
            <person name="Riley R."/>
            <person name="Tritt A."/>
            <person name="Adam C."/>
            <person name="Daum C."/>
            <person name="Floudas D."/>
            <person name="Sun H."/>
            <person name="Yadav J.S."/>
            <person name="Pangilinan J."/>
            <person name="Larsson K.H."/>
            <person name="Matsuura K."/>
            <person name="Barry K."/>
            <person name="Labutti K."/>
            <person name="Kuo R."/>
            <person name="Ohm R.A."/>
            <person name="Bhattacharya S.S."/>
            <person name="Shirouzu T."/>
            <person name="Yoshinaga Y."/>
            <person name="Martin F.M."/>
            <person name="Grigoriev I.V."/>
            <person name="Hibbett D.S."/>
        </authorList>
    </citation>
    <scope>NUCLEOTIDE SEQUENCE [LARGE SCALE GENOMIC DNA]</scope>
    <source>
        <strain evidence="5 6">93-53</strain>
    </source>
</reference>
<keyword evidence="2 3" id="KW-0040">ANK repeat</keyword>
<sequence>MTATDHDRYDPERAVPESVALLDAATRADVSAVRRALGRGADVNAVDDAGRTAVTNAIAGDSWENVDVSDPSFRLSDRLLILRLLLDHVDISLKTLNGPVRGVSPLSLAAWLDLREVVQLLLEDSYGMVSVNGMDTSGATPLMYAARDGRLEVVRCLLASYAKLDYRDANHRSAIQYALRHPHVLWLFESTLCRYRMRAFISKIGHNAISIPQDMLDLILISPRHVLSKSTHCFSYSSQDLATSAGTLVQSVLASDSYRLQAMLFSTARATISTSTSYPPFLVNYPDSTGWSPIHYCVSMEEPTLEILDALYFAGADVGLYTTSGHETPLHCLAHRAKRSRSAEHAASIRSFILHLVRQLHAPLSARDHNLNTCFHVAAEHGRNIDVLSAFLACDPTGEVRKLQNSSGLTALQVCAPDMLGAFGVDVKPKRPSSSTSIRTIRPSTSTSVQSMPPPTTAASSMINSSCSSRLPERKTITAKFDCGQASRRILNSLRYISDNLVADPVDLHKCRAIMQAASDMSDRLLAHLRICVSDVSAELSDARRSFELAHGLYREVKALSMGRPEGGHLRLDDARDSTEHARRRTTDSNESDATAITEGSYVLVSRGKKWRSMTDLPASLIEHRSFSEFDSFLPPLVPPIPAVTFMDTQKPPVERNIRFGSLEKDSVSIRRLSRQRSTTFPESTHPLGKDIAMTSTARLKAWLIRKIKPEAHARIPPARDPGILQSPEPTSAGTPSRGTFFSFTDGAEASRREMTRYMSPHGSPKALTVAYQDLLRIEKCLDATEQSIGSANTLVSKVEIALQKVLTARLKSLELVGSPYPRSHARGSISESYVFVPSLPQDQNDDQRSSHSPTSVLQRPRAQSAGASITNESCDDGVDGDIQDLGGLLLSRVEASIDDAEEEVERTLLWLRIVKDILRGLRTRTV</sequence>
<dbReference type="AlphaFoldDB" id="A0A165ES91"/>
<proteinExistence type="predicted"/>
<protein>
    <submittedName>
        <fullName evidence="5">Ankyrin</fullName>
    </submittedName>
</protein>
<feature type="region of interest" description="Disordered" evidence="4">
    <location>
        <begin position="839"/>
        <end position="879"/>
    </location>
</feature>
<dbReference type="Pfam" id="PF13637">
    <property type="entry name" value="Ank_4"/>
    <property type="match status" value="1"/>
</dbReference>
<dbReference type="InterPro" id="IPR036770">
    <property type="entry name" value="Ankyrin_rpt-contain_sf"/>
</dbReference>
<dbReference type="PANTHER" id="PTHR24198:SF165">
    <property type="entry name" value="ANKYRIN REPEAT-CONTAINING PROTEIN-RELATED"/>
    <property type="match status" value="1"/>
</dbReference>
<organism evidence="5 6">
    <name type="scientific">Laetiporus sulphureus 93-53</name>
    <dbReference type="NCBI Taxonomy" id="1314785"/>
    <lineage>
        <taxon>Eukaryota</taxon>
        <taxon>Fungi</taxon>
        <taxon>Dikarya</taxon>
        <taxon>Basidiomycota</taxon>
        <taxon>Agaricomycotina</taxon>
        <taxon>Agaricomycetes</taxon>
        <taxon>Polyporales</taxon>
        <taxon>Laetiporus</taxon>
    </lineage>
</organism>
<dbReference type="PROSITE" id="PS50088">
    <property type="entry name" value="ANK_REPEAT"/>
    <property type="match status" value="1"/>
</dbReference>
<evidence type="ECO:0000313" key="6">
    <source>
        <dbReference type="Proteomes" id="UP000076871"/>
    </source>
</evidence>
<dbReference type="OrthoDB" id="539213at2759"/>
<name>A0A165ES91_9APHY</name>
<evidence type="ECO:0000256" key="2">
    <source>
        <dbReference type="ARBA" id="ARBA00023043"/>
    </source>
</evidence>
<dbReference type="RefSeq" id="XP_040765398.1">
    <property type="nucleotide sequence ID" value="XM_040905658.1"/>
</dbReference>
<feature type="region of interest" description="Disordered" evidence="4">
    <location>
        <begin position="565"/>
        <end position="593"/>
    </location>
</feature>
<gene>
    <name evidence="5" type="ORF">LAESUDRAFT_677477</name>
</gene>
<dbReference type="EMBL" id="KV427618">
    <property type="protein sequence ID" value="KZT07658.1"/>
    <property type="molecule type" value="Genomic_DNA"/>
</dbReference>
<dbReference type="InterPro" id="IPR002110">
    <property type="entry name" value="Ankyrin_rpt"/>
</dbReference>
<feature type="compositionally biased region" description="Low complexity" evidence="4">
    <location>
        <begin position="432"/>
        <end position="448"/>
    </location>
</feature>
<dbReference type="STRING" id="1314785.A0A165ES91"/>
<evidence type="ECO:0000256" key="3">
    <source>
        <dbReference type="PROSITE-ProRule" id="PRU00023"/>
    </source>
</evidence>
<feature type="compositionally biased region" description="Polar residues" evidence="4">
    <location>
        <begin position="728"/>
        <end position="740"/>
    </location>
</feature>